<reference evidence="1" key="1">
    <citation type="submission" date="2022-01" db="EMBL/GenBank/DDBJ databases">
        <title>Genome Sequence Resource for Two Populations of Ditylenchus destructor, the Migratory Endoparasitic Phytonematode.</title>
        <authorList>
            <person name="Zhang H."/>
            <person name="Lin R."/>
            <person name="Xie B."/>
        </authorList>
    </citation>
    <scope>NUCLEOTIDE SEQUENCE</scope>
    <source>
        <strain evidence="1">BazhouSP</strain>
    </source>
</reference>
<organism evidence="1 2">
    <name type="scientific">Ditylenchus destructor</name>
    <dbReference type="NCBI Taxonomy" id="166010"/>
    <lineage>
        <taxon>Eukaryota</taxon>
        <taxon>Metazoa</taxon>
        <taxon>Ecdysozoa</taxon>
        <taxon>Nematoda</taxon>
        <taxon>Chromadorea</taxon>
        <taxon>Rhabditida</taxon>
        <taxon>Tylenchina</taxon>
        <taxon>Tylenchomorpha</taxon>
        <taxon>Sphaerularioidea</taxon>
        <taxon>Anguinidae</taxon>
        <taxon>Anguininae</taxon>
        <taxon>Ditylenchus</taxon>
    </lineage>
</organism>
<proteinExistence type="predicted"/>
<name>A0AAD4RAN3_9BILA</name>
<protein>
    <submittedName>
        <fullName evidence="1">Uncharacterized protein</fullName>
    </submittedName>
</protein>
<dbReference type="EMBL" id="JAKKPZ010000004">
    <property type="protein sequence ID" value="KAI1722018.1"/>
    <property type="molecule type" value="Genomic_DNA"/>
</dbReference>
<evidence type="ECO:0000313" key="1">
    <source>
        <dbReference type="EMBL" id="KAI1722018.1"/>
    </source>
</evidence>
<dbReference type="Proteomes" id="UP001201812">
    <property type="component" value="Unassembled WGS sequence"/>
</dbReference>
<gene>
    <name evidence="1" type="ORF">DdX_04312</name>
</gene>
<comment type="caution">
    <text evidence="1">The sequence shown here is derived from an EMBL/GenBank/DDBJ whole genome shotgun (WGS) entry which is preliminary data.</text>
</comment>
<evidence type="ECO:0000313" key="2">
    <source>
        <dbReference type="Proteomes" id="UP001201812"/>
    </source>
</evidence>
<keyword evidence="2" id="KW-1185">Reference proteome</keyword>
<dbReference type="AlphaFoldDB" id="A0AAD4RAN3"/>
<accession>A0AAD4RAN3</accession>
<sequence length="89" mass="10015">MSSAVANVARGSGLQRTINWYRGYFREFFNTEEEFGRINTARLVGVLNWSLVGLIAYSVKRGQNKKAEGKLREKKEILATAIARAGIKH</sequence>